<evidence type="ECO:0000256" key="5">
    <source>
        <dbReference type="ARBA" id="ARBA00022490"/>
    </source>
</evidence>
<dbReference type="Proteomes" id="UP000012040">
    <property type="component" value="Chromosome"/>
</dbReference>
<dbReference type="GO" id="GO:0008173">
    <property type="term" value="F:RNA methyltransferase activity"/>
    <property type="evidence" value="ECO:0007669"/>
    <property type="project" value="InterPro"/>
</dbReference>
<keyword evidence="7" id="KW-0489">Methyltransferase</keyword>
<keyword evidence="4" id="KW-0004">4Fe-4S</keyword>
<keyword evidence="10" id="KW-0479">Metal-binding</keyword>
<dbReference type="PANTHER" id="PTHR30544">
    <property type="entry name" value="23S RRNA METHYLTRANSFERASE"/>
    <property type="match status" value="1"/>
</dbReference>
<evidence type="ECO:0000256" key="11">
    <source>
        <dbReference type="ARBA" id="ARBA00023004"/>
    </source>
</evidence>
<evidence type="ECO:0000313" key="16">
    <source>
        <dbReference type="Proteomes" id="UP000012040"/>
    </source>
</evidence>
<keyword evidence="11" id="KW-0408">Iron</keyword>
<dbReference type="GO" id="GO:0046872">
    <property type="term" value="F:metal ion binding"/>
    <property type="evidence" value="ECO:0007669"/>
    <property type="project" value="UniProtKB-KW"/>
</dbReference>
<gene>
    <name evidence="15" type="ORF">A11Q_340</name>
</gene>
<dbReference type="InterPro" id="IPR004383">
    <property type="entry name" value="rRNA_lsu_MTrfase_RlmN/Cfr"/>
</dbReference>
<dbReference type="EMBL" id="CP003537">
    <property type="protein sequence ID" value="AGH94560.1"/>
    <property type="molecule type" value="Genomic_DNA"/>
</dbReference>
<evidence type="ECO:0000256" key="3">
    <source>
        <dbReference type="ARBA" id="ARBA00007544"/>
    </source>
</evidence>
<keyword evidence="8" id="KW-0808">Transferase</keyword>
<dbReference type="HOGENOM" id="CLU_029101_0_0_7"/>
<feature type="domain" description="Radical SAM core" evidence="14">
    <location>
        <begin position="97"/>
        <end position="333"/>
    </location>
</feature>
<dbReference type="OrthoDB" id="5288216at2"/>
<evidence type="ECO:0000256" key="9">
    <source>
        <dbReference type="ARBA" id="ARBA00022691"/>
    </source>
</evidence>
<protein>
    <recommendedName>
        <fullName evidence="14">Radical SAM core domain-containing protein</fullName>
    </recommendedName>
</protein>
<dbReference type="InterPro" id="IPR058240">
    <property type="entry name" value="rSAM_sf"/>
</dbReference>
<dbReference type="CDD" id="cd01335">
    <property type="entry name" value="Radical_SAM"/>
    <property type="match status" value="1"/>
</dbReference>
<keyword evidence="5" id="KW-0963">Cytoplasm</keyword>
<sequence>MSTSFYQYSFQELQELCQSRQIPVASARLLFNWYYKKNRRDEYGRQELSQKARAFVYENFNFDLPQIDFIQQSQDLTVKFLFELHDGMKVESVLIPFQKKYTLCLSSQVGCGMNCAFCFTGKQGFTRHLKTEEIIGQFLQAKKWLTENRPEDDKILNIVFMGQGEPLHNFDSVKKATEIFLSQHGLSLAPHKITISTSGYLPGLKRWKEEMPNVNIALSLHSPFEAKRNELIPINRKFPLEEVLPIVAAIPQGEKRFATFEYLLIKNFNDSDEDAHATGKLLQDKKAFINLIPFNPFPESPFERPEKATVERFRDILKTYDVPVTIRTTKGDEILAACGQLNTKSKSSASSLEV</sequence>
<comment type="cofactor">
    <cofactor evidence="1">
        <name>[4Fe-4S] cluster</name>
        <dbReference type="ChEBI" id="CHEBI:49883"/>
    </cofactor>
</comment>
<proteinExistence type="inferred from homology"/>
<comment type="similarity">
    <text evidence="3">Belongs to the radical SAM superfamily. RlmN family.</text>
</comment>
<dbReference type="SFLD" id="SFLDG01062">
    <property type="entry name" value="methyltransferase_(Class_A)"/>
    <property type="match status" value="1"/>
</dbReference>
<dbReference type="GO" id="GO:0051539">
    <property type="term" value="F:4 iron, 4 sulfur cluster binding"/>
    <property type="evidence" value="ECO:0007669"/>
    <property type="project" value="UniProtKB-KW"/>
</dbReference>
<reference evidence="15 16" key="1">
    <citation type="journal article" date="2013" name="ISME J.">
        <title>By their genes ye shall know them: genomic signatures of predatory bacteria.</title>
        <authorList>
            <person name="Pasternak Z."/>
            <person name="Pietrokovski S."/>
            <person name="Rotem O."/>
            <person name="Gophna U."/>
            <person name="Lurie-Weinberger M.N."/>
            <person name="Jurkevitch E."/>
        </authorList>
    </citation>
    <scope>NUCLEOTIDE SEQUENCE [LARGE SCALE GENOMIC DNA]</scope>
    <source>
        <strain evidence="15 16">JSS</strain>
    </source>
</reference>
<evidence type="ECO:0000313" key="15">
    <source>
        <dbReference type="EMBL" id="AGH94560.1"/>
    </source>
</evidence>
<dbReference type="AlphaFoldDB" id="M4V7Z8"/>
<dbReference type="PIRSF" id="PIRSF006004">
    <property type="entry name" value="CHP00048"/>
    <property type="match status" value="1"/>
</dbReference>
<dbReference type="SFLD" id="SFLDF00275">
    <property type="entry name" value="adenosine_C2_methyltransferase"/>
    <property type="match status" value="1"/>
</dbReference>
<dbReference type="GO" id="GO:0030488">
    <property type="term" value="P:tRNA methylation"/>
    <property type="evidence" value="ECO:0007669"/>
    <property type="project" value="InterPro"/>
</dbReference>
<keyword evidence="12" id="KW-0411">Iron-sulfur</keyword>
<keyword evidence="6" id="KW-0698">rRNA processing</keyword>
<evidence type="ECO:0000256" key="4">
    <source>
        <dbReference type="ARBA" id="ARBA00022485"/>
    </source>
</evidence>
<dbReference type="GO" id="GO:0070475">
    <property type="term" value="P:rRNA base methylation"/>
    <property type="evidence" value="ECO:0007669"/>
    <property type="project" value="InterPro"/>
</dbReference>
<evidence type="ECO:0000259" key="14">
    <source>
        <dbReference type="PROSITE" id="PS51918"/>
    </source>
</evidence>
<dbReference type="NCBIfam" id="TIGR00048">
    <property type="entry name" value="rRNA_mod_RlmN"/>
    <property type="match status" value="1"/>
</dbReference>
<dbReference type="InterPro" id="IPR027492">
    <property type="entry name" value="RNA_MTrfase_RlmN"/>
</dbReference>
<accession>M4V7Z8</accession>
<dbReference type="RefSeq" id="WP_015469050.1">
    <property type="nucleotide sequence ID" value="NC_020813.1"/>
</dbReference>
<dbReference type="GO" id="GO:0005737">
    <property type="term" value="C:cytoplasm"/>
    <property type="evidence" value="ECO:0007669"/>
    <property type="project" value="UniProtKB-SubCell"/>
</dbReference>
<dbReference type="PANTHER" id="PTHR30544:SF5">
    <property type="entry name" value="RADICAL SAM CORE DOMAIN-CONTAINING PROTEIN"/>
    <property type="match status" value="1"/>
</dbReference>
<evidence type="ECO:0000256" key="2">
    <source>
        <dbReference type="ARBA" id="ARBA00004496"/>
    </source>
</evidence>
<keyword evidence="16" id="KW-1185">Reference proteome</keyword>
<dbReference type="SUPFAM" id="SSF102114">
    <property type="entry name" value="Radical SAM enzymes"/>
    <property type="match status" value="1"/>
</dbReference>
<evidence type="ECO:0000256" key="6">
    <source>
        <dbReference type="ARBA" id="ARBA00022552"/>
    </source>
</evidence>
<dbReference type="InterPro" id="IPR013785">
    <property type="entry name" value="Aldolase_TIM"/>
</dbReference>
<evidence type="ECO:0000256" key="12">
    <source>
        <dbReference type="ARBA" id="ARBA00023014"/>
    </source>
</evidence>
<dbReference type="Gene3D" id="3.20.20.70">
    <property type="entry name" value="Aldolase class I"/>
    <property type="match status" value="1"/>
</dbReference>
<dbReference type="KEGG" id="bex:A11Q_340"/>
<organism evidence="15 16">
    <name type="scientific">Pseudobdellovibrio exovorus JSS</name>
    <dbReference type="NCBI Taxonomy" id="1184267"/>
    <lineage>
        <taxon>Bacteria</taxon>
        <taxon>Pseudomonadati</taxon>
        <taxon>Bdellovibrionota</taxon>
        <taxon>Bdellovibrionia</taxon>
        <taxon>Bdellovibrionales</taxon>
        <taxon>Pseudobdellovibrionaceae</taxon>
        <taxon>Pseudobdellovibrio</taxon>
    </lineage>
</organism>
<dbReference type="Pfam" id="PF04055">
    <property type="entry name" value="Radical_SAM"/>
    <property type="match status" value="1"/>
</dbReference>
<keyword evidence="9" id="KW-0949">S-adenosyl-L-methionine</keyword>
<dbReference type="eggNOG" id="COG0820">
    <property type="taxonomic scope" value="Bacteria"/>
</dbReference>
<comment type="subcellular location">
    <subcellularLocation>
        <location evidence="2">Cytoplasm</location>
    </subcellularLocation>
</comment>
<dbReference type="InterPro" id="IPR007197">
    <property type="entry name" value="rSAM"/>
</dbReference>
<dbReference type="SFLD" id="SFLDS00029">
    <property type="entry name" value="Radical_SAM"/>
    <property type="match status" value="1"/>
</dbReference>
<dbReference type="InterPro" id="IPR040072">
    <property type="entry name" value="Methyltransferase_A"/>
</dbReference>
<dbReference type="PROSITE" id="PS51918">
    <property type="entry name" value="RADICAL_SAM"/>
    <property type="match status" value="1"/>
</dbReference>
<evidence type="ECO:0000256" key="13">
    <source>
        <dbReference type="ARBA" id="ARBA00023157"/>
    </source>
</evidence>
<evidence type="ECO:0000256" key="8">
    <source>
        <dbReference type="ARBA" id="ARBA00022679"/>
    </source>
</evidence>
<evidence type="ECO:0000256" key="1">
    <source>
        <dbReference type="ARBA" id="ARBA00001966"/>
    </source>
</evidence>
<dbReference type="FunFam" id="3.20.20.70:FF:000014">
    <property type="entry name" value="Probable dual-specificity RNA methyltransferase RlmN"/>
    <property type="match status" value="1"/>
</dbReference>
<dbReference type="STRING" id="1184267.A11Q_340"/>
<keyword evidence="13" id="KW-1015">Disulfide bond</keyword>
<evidence type="ECO:0000256" key="7">
    <source>
        <dbReference type="ARBA" id="ARBA00022603"/>
    </source>
</evidence>
<evidence type="ECO:0000256" key="10">
    <source>
        <dbReference type="ARBA" id="ARBA00022723"/>
    </source>
</evidence>
<name>M4V7Z8_9BACT</name>
<dbReference type="PATRIC" id="fig|1184267.3.peg.342"/>